<sequence length="139" mass="16551">MEAYYLFFKEKRTITEEARFKVDSYKDGLLNIDKRFQIQDWNPFTKTLDPYFSELAGCPLFQVLDKMWRAEEVINLATKMDKDAPAFKNPKLTAGPNDPPPTKSPKMPLFHLWLINMSLHRQVVFSKWQKWLMLIMLNY</sequence>
<accession>A0ABS8SG51</accession>
<keyword evidence="2" id="KW-1185">Reference proteome</keyword>
<protein>
    <submittedName>
        <fullName evidence="1">Uncharacterized protein</fullName>
    </submittedName>
</protein>
<evidence type="ECO:0000313" key="1">
    <source>
        <dbReference type="EMBL" id="MCD7457818.1"/>
    </source>
</evidence>
<dbReference type="EMBL" id="JACEIK010000480">
    <property type="protein sequence ID" value="MCD7457818.1"/>
    <property type="molecule type" value="Genomic_DNA"/>
</dbReference>
<evidence type="ECO:0000313" key="2">
    <source>
        <dbReference type="Proteomes" id="UP000823775"/>
    </source>
</evidence>
<gene>
    <name evidence="1" type="ORF">HAX54_036322</name>
</gene>
<dbReference type="Proteomes" id="UP000823775">
    <property type="component" value="Unassembled WGS sequence"/>
</dbReference>
<name>A0ABS8SG51_DATST</name>
<organism evidence="1 2">
    <name type="scientific">Datura stramonium</name>
    <name type="common">Jimsonweed</name>
    <name type="synonym">Common thornapple</name>
    <dbReference type="NCBI Taxonomy" id="4076"/>
    <lineage>
        <taxon>Eukaryota</taxon>
        <taxon>Viridiplantae</taxon>
        <taxon>Streptophyta</taxon>
        <taxon>Embryophyta</taxon>
        <taxon>Tracheophyta</taxon>
        <taxon>Spermatophyta</taxon>
        <taxon>Magnoliopsida</taxon>
        <taxon>eudicotyledons</taxon>
        <taxon>Gunneridae</taxon>
        <taxon>Pentapetalae</taxon>
        <taxon>asterids</taxon>
        <taxon>lamiids</taxon>
        <taxon>Solanales</taxon>
        <taxon>Solanaceae</taxon>
        <taxon>Solanoideae</taxon>
        <taxon>Datureae</taxon>
        <taxon>Datura</taxon>
    </lineage>
</organism>
<reference evidence="1 2" key="1">
    <citation type="journal article" date="2021" name="BMC Genomics">
        <title>Datura genome reveals duplications of psychoactive alkaloid biosynthetic genes and high mutation rate following tissue culture.</title>
        <authorList>
            <person name="Rajewski A."/>
            <person name="Carter-House D."/>
            <person name="Stajich J."/>
            <person name="Litt A."/>
        </authorList>
    </citation>
    <scope>NUCLEOTIDE SEQUENCE [LARGE SCALE GENOMIC DNA]</scope>
    <source>
        <strain evidence="1">AR-01</strain>
    </source>
</reference>
<proteinExistence type="predicted"/>
<comment type="caution">
    <text evidence="1">The sequence shown here is derived from an EMBL/GenBank/DDBJ whole genome shotgun (WGS) entry which is preliminary data.</text>
</comment>